<dbReference type="PANTHER" id="PTHR43725">
    <property type="entry name" value="UDP-GLUCOSE 4-EPIMERASE"/>
    <property type="match status" value="1"/>
</dbReference>
<dbReference type="EMBL" id="AP024819">
    <property type="protein sequence ID" value="BCZ19219.1"/>
    <property type="molecule type" value="Genomic_DNA"/>
</dbReference>
<keyword evidence="4" id="KW-1185">Reference proteome</keyword>
<dbReference type="PANTHER" id="PTHR43725:SF53">
    <property type="entry name" value="UDP-ARABINOSE 4-EPIMERASE 1"/>
    <property type="match status" value="1"/>
</dbReference>
<gene>
    <name evidence="3" type="ORF">NHP190012_08610</name>
</gene>
<dbReference type="Proteomes" id="UP000826146">
    <property type="component" value="Chromosome"/>
</dbReference>
<comment type="similarity">
    <text evidence="1">Belongs to the NAD(P)-dependent epimerase/dehydratase family.</text>
</comment>
<reference evidence="3 4" key="1">
    <citation type="submission" date="2021-07" db="EMBL/GenBank/DDBJ databases">
        <title>Novel Helicobacter sp. Isolated from a cat.</title>
        <authorList>
            <person name="Rimbara E."/>
            <person name="Suzuki M."/>
        </authorList>
    </citation>
    <scope>NUCLEOTIDE SEQUENCE [LARGE SCALE GENOMIC DNA]</scope>
    <source>
        <strain evidence="4">NHP19-012</strain>
    </source>
</reference>
<evidence type="ECO:0000313" key="3">
    <source>
        <dbReference type="EMBL" id="BCZ19219.1"/>
    </source>
</evidence>
<dbReference type="RefSeq" id="WP_221271075.1">
    <property type="nucleotide sequence ID" value="NZ_AP024819.1"/>
</dbReference>
<evidence type="ECO:0000256" key="2">
    <source>
        <dbReference type="ARBA" id="ARBA00018569"/>
    </source>
</evidence>
<evidence type="ECO:0000313" key="4">
    <source>
        <dbReference type="Proteomes" id="UP000826146"/>
    </source>
</evidence>
<organism evidence="3 4">
    <name type="scientific">Helicobacter gastrofelis</name>
    <dbReference type="NCBI Taxonomy" id="2849642"/>
    <lineage>
        <taxon>Bacteria</taxon>
        <taxon>Pseudomonadati</taxon>
        <taxon>Campylobacterota</taxon>
        <taxon>Epsilonproteobacteria</taxon>
        <taxon>Campylobacterales</taxon>
        <taxon>Helicobacteraceae</taxon>
        <taxon>Helicobacter</taxon>
    </lineage>
</organism>
<name>A0ABM7SEK5_9HELI</name>
<protein>
    <recommendedName>
        <fullName evidence="2">UDP-glucose 4-epimerase</fullName>
    </recommendedName>
</protein>
<dbReference type="Gene3D" id="3.90.25.10">
    <property type="entry name" value="UDP-galactose 4-epimerase, domain 1"/>
    <property type="match status" value="1"/>
</dbReference>
<proteinExistence type="inferred from homology"/>
<evidence type="ECO:0000256" key="1">
    <source>
        <dbReference type="ARBA" id="ARBA00007637"/>
    </source>
</evidence>
<sequence length="94" mass="10566">MLLFVACECVTNTNQIYNVGYGRGYSMAEVVAKVKEVSGVDFKMQMQGRRAGDLANLIANNSKISSHTAFKPQYDDLETIIKSAYEWEQYLAKC</sequence>
<dbReference type="InterPro" id="IPR036291">
    <property type="entry name" value="NAD(P)-bd_dom_sf"/>
</dbReference>
<dbReference type="SUPFAM" id="SSF51735">
    <property type="entry name" value="NAD(P)-binding Rossmann-fold domains"/>
    <property type="match status" value="1"/>
</dbReference>
<accession>A0ABM7SEK5</accession>